<comment type="caution">
    <text evidence="2">The sequence shown here is derived from an EMBL/GenBank/DDBJ whole genome shotgun (WGS) entry which is preliminary data.</text>
</comment>
<keyword evidence="4" id="KW-1185">Reference proteome</keyword>
<dbReference type="RefSeq" id="WP_381479583.1">
    <property type="nucleotide sequence ID" value="NZ_JBHTLT010000007.1"/>
</dbReference>
<gene>
    <name evidence="2" type="ORF">ACFQ38_01215</name>
    <name evidence="3" type="ORF">ACFQ38_01720</name>
</gene>
<evidence type="ECO:0008006" key="5">
    <source>
        <dbReference type="Google" id="ProtNLM"/>
    </source>
</evidence>
<dbReference type="Proteomes" id="UP001597231">
    <property type="component" value="Unassembled WGS sequence"/>
</dbReference>
<evidence type="ECO:0000313" key="4">
    <source>
        <dbReference type="Proteomes" id="UP001597231"/>
    </source>
</evidence>
<reference evidence="4" key="2">
    <citation type="journal article" date="2019" name="Int. J. Syst. Evol. Microbiol.">
        <title>The Global Catalogue of Microorganisms (GCM) 10K type strain sequencing project: providing services to taxonomists for standard genome sequencing and annotation.</title>
        <authorList>
            <consortium name="The Broad Institute Genomics Platform"/>
            <consortium name="The Broad Institute Genome Sequencing Center for Infectious Disease"/>
            <person name="Wu L."/>
            <person name="Ma J."/>
        </authorList>
    </citation>
    <scope>NUCLEOTIDE SEQUENCE [LARGE SCALE GENOMIC DNA]</scope>
    <source>
        <strain evidence="4">CCUG 53915</strain>
    </source>
</reference>
<evidence type="ECO:0000313" key="3">
    <source>
        <dbReference type="EMBL" id="MFD1203848.1"/>
    </source>
</evidence>
<organism evidence="2 4">
    <name type="scientific">Sporosarcina contaminans</name>
    <dbReference type="NCBI Taxonomy" id="633403"/>
    <lineage>
        <taxon>Bacteria</taxon>
        <taxon>Bacillati</taxon>
        <taxon>Bacillota</taxon>
        <taxon>Bacilli</taxon>
        <taxon>Bacillales</taxon>
        <taxon>Caryophanaceae</taxon>
        <taxon>Sporosarcina</taxon>
    </lineage>
</organism>
<proteinExistence type="predicted"/>
<accession>A0ABW3TSL8</accession>
<evidence type="ECO:0000313" key="2">
    <source>
        <dbReference type="EMBL" id="MFD1203751.1"/>
    </source>
</evidence>
<sequence length="51" mass="6276">MNPLIEKHNDILQEIEDRLKFLEKEYQNYEEQSAIIEEILQKVKQLYLLNK</sequence>
<evidence type="ECO:0000256" key="1">
    <source>
        <dbReference type="SAM" id="Coils"/>
    </source>
</evidence>
<name>A0ABW3TSL8_9BACL</name>
<dbReference type="EMBL" id="JBHTLT010000012">
    <property type="protein sequence ID" value="MFD1203848.1"/>
    <property type="molecule type" value="Genomic_DNA"/>
</dbReference>
<keyword evidence="1" id="KW-0175">Coiled coil</keyword>
<feature type="coiled-coil region" evidence="1">
    <location>
        <begin position="5"/>
        <end position="46"/>
    </location>
</feature>
<protein>
    <recommendedName>
        <fullName evidence="5">Spo0E like sporulation regulatory protein</fullName>
    </recommendedName>
</protein>
<reference evidence="2" key="3">
    <citation type="submission" date="2024-09" db="EMBL/GenBank/DDBJ databases">
        <authorList>
            <person name="Sun Q."/>
            <person name="Mori K."/>
        </authorList>
    </citation>
    <scope>NUCLEOTIDE SEQUENCE</scope>
    <source>
        <strain evidence="2">CCUG 53915</strain>
    </source>
</reference>
<dbReference type="EMBL" id="JBHTLT010000007">
    <property type="protein sequence ID" value="MFD1203751.1"/>
    <property type="molecule type" value="Genomic_DNA"/>
</dbReference>
<reference evidence="2" key="1">
    <citation type="journal article" date="2014" name="Int. J. Syst. Evol. Microbiol.">
        <title>Complete genome of a new Firmicutes species belonging to the dominant human colonic microbiota ('Ruminococcus bicirculans') reveals two chromosomes and a selective capacity to utilize plant glucans.</title>
        <authorList>
            <consortium name="NISC Comparative Sequencing Program"/>
            <person name="Wegmann U."/>
            <person name="Louis P."/>
            <person name="Goesmann A."/>
            <person name="Henrissat B."/>
            <person name="Duncan S.H."/>
            <person name="Flint H.J."/>
        </authorList>
    </citation>
    <scope>NUCLEOTIDE SEQUENCE</scope>
    <source>
        <strain evidence="2">CCUG 53915</strain>
    </source>
</reference>